<feature type="transmembrane region" description="Helical" evidence="6">
    <location>
        <begin position="242"/>
        <end position="261"/>
    </location>
</feature>
<evidence type="ECO:0000259" key="8">
    <source>
        <dbReference type="Pfam" id="PF23262"/>
    </source>
</evidence>
<dbReference type="EMBL" id="CM026421">
    <property type="protein sequence ID" value="KAG0590188.1"/>
    <property type="molecule type" value="Genomic_DNA"/>
</dbReference>
<feature type="domain" description="Nodulin-like" evidence="7">
    <location>
        <begin position="13"/>
        <end position="259"/>
    </location>
</feature>
<feature type="transmembrane region" description="Helical" evidence="6">
    <location>
        <begin position="173"/>
        <end position="191"/>
    </location>
</feature>
<accession>A0A8T0J5J6</accession>
<evidence type="ECO:0000256" key="2">
    <source>
        <dbReference type="ARBA" id="ARBA00022692"/>
    </source>
</evidence>
<keyword evidence="10" id="KW-1185">Reference proteome</keyword>
<feature type="transmembrane region" description="Helical" evidence="6">
    <location>
        <begin position="211"/>
        <end position="230"/>
    </location>
</feature>
<feature type="region of interest" description="Disordered" evidence="5">
    <location>
        <begin position="574"/>
        <end position="622"/>
    </location>
</feature>
<dbReference type="PANTHER" id="PTHR21576:SF158">
    <property type="entry name" value="RIBOSOMAL RNA-PROCESSING PROTEIN 12-LIKE CONSERVED DOMAIN-CONTAINING PROTEIN"/>
    <property type="match status" value="1"/>
</dbReference>
<dbReference type="InterPro" id="IPR056555">
    <property type="entry name" value="NFD4_C"/>
</dbReference>
<dbReference type="Proteomes" id="UP000822688">
    <property type="component" value="Chromosome 1"/>
</dbReference>
<feature type="transmembrane region" description="Helical" evidence="6">
    <location>
        <begin position="416"/>
        <end position="434"/>
    </location>
</feature>
<proteinExistence type="predicted"/>
<feature type="transmembrane region" description="Helical" evidence="6">
    <location>
        <begin position="142"/>
        <end position="167"/>
    </location>
</feature>
<dbReference type="InterPro" id="IPR010658">
    <property type="entry name" value="Nodulin-like"/>
</dbReference>
<evidence type="ECO:0000259" key="7">
    <source>
        <dbReference type="Pfam" id="PF06813"/>
    </source>
</evidence>
<evidence type="ECO:0000256" key="1">
    <source>
        <dbReference type="ARBA" id="ARBA00004141"/>
    </source>
</evidence>
<keyword evidence="2 6" id="KW-0812">Transmembrane</keyword>
<dbReference type="AlphaFoldDB" id="A0A8T0J5J6"/>
<dbReference type="InterPro" id="IPR036259">
    <property type="entry name" value="MFS_trans_sf"/>
</dbReference>
<feature type="compositionally biased region" description="Polar residues" evidence="5">
    <location>
        <begin position="574"/>
        <end position="588"/>
    </location>
</feature>
<feature type="transmembrane region" description="Helical" evidence="6">
    <location>
        <begin position="474"/>
        <end position="499"/>
    </location>
</feature>
<dbReference type="GO" id="GO:0016020">
    <property type="term" value="C:membrane"/>
    <property type="evidence" value="ECO:0007669"/>
    <property type="project" value="UniProtKB-SubCell"/>
</dbReference>
<evidence type="ECO:0000256" key="5">
    <source>
        <dbReference type="SAM" id="MobiDB-lite"/>
    </source>
</evidence>
<evidence type="ECO:0000256" key="3">
    <source>
        <dbReference type="ARBA" id="ARBA00022989"/>
    </source>
</evidence>
<dbReference type="SUPFAM" id="SSF103473">
    <property type="entry name" value="MFS general substrate transporter"/>
    <property type="match status" value="2"/>
</dbReference>
<reference evidence="9" key="1">
    <citation type="submission" date="2020-06" db="EMBL/GenBank/DDBJ databases">
        <title>WGS assembly of Ceratodon purpureus strain R40.</title>
        <authorList>
            <person name="Carey S.B."/>
            <person name="Jenkins J."/>
            <person name="Shu S."/>
            <person name="Lovell J.T."/>
            <person name="Sreedasyam A."/>
            <person name="Maumus F."/>
            <person name="Tiley G.P."/>
            <person name="Fernandez-Pozo N."/>
            <person name="Barry K."/>
            <person name="Chen C."/>
            <person name="Wang M."/>
            <person name="Lipzen A."/>
            <person name="Daum C."/>
            <person name="Saski C.A."/>
            <person name="Payton A.C."/>
            <person name="Mcbreen J.C."/>
            <person name="Conrad R.E."/>
            <person name="Kollar L.M."/>
            <person name="Olsson S."/>
            <person name="Huttunen S."/>
            <person name="Landis J.B."/>
            <person name="Wickett N.J."/>
            <person name="Johnson M.G."/>
            <person name="Rensing S.A."/>
            <person name="Grimwood J."/>
            <person name="Schmutz J."/>
            <person name="Mcdaniel S.F."/>
        </authorList>
    </citation>
    <scope>NUCLEOTIDE SEQUENCE</scope>
    <source>
        <strain evidence="9">R40</strain>
    </source>
</reference>
<feature type="transmembrane region" description="Helical" evidence="6">
    <location>
        <begin position="14"/>
        <end position="33"/>
    </location>
</feature>
<dbReference type="Pfam" id="PF23262">
    <property type="entry name" value="NFD4_C"/>
    <property type="match status" value="1"/>
</dbReference>
<feature type="transmembrane region" description="Helical" evidence="6">
    <location>
        <begin position="79"/>
        <end position="101"/>
    </location>
</feature>
<organism evidence="9 10">
    <name type="scientific">Ceratodon purpureus</name>
    <name type="common">Fire moss</name>
    <name type="synonym">Dicranum purpureum</name>
    <dbReference type="NCBI Taxonomy" id="3225"/>
    <lineage>
        <taxon>Eukaryota</taxon>
        <taxon>Viridiplantae</taxon>
        <taxon>Streptophyta</taxon>
        <taxon>Embryophyta</taxon>
        <taxon>Bryophyta</taxon>
        <taxon>Bryophytina</taxon>
        <taxon>Bryopsida</taxon>
        <taxon>Dicranidae</taxon>
        <taxon>Pseudoditrichales</taxon>
        <taxon>Ditrichaceae</taxon>
        <taxon>Ceratodon</taxon>
    </lineage>
</organism>
<dbReference type="PROSITE" id="PS51257">
    <property type="entry name" value="PROKAR_LIPOPROTEIN"/>
    <property type="match status" value="1"/>
</dbReference>
<sequence>MWPAKVKRALKDRWLGLCLGMWMQACGGISYAFSLYSGDLKHTLGYNQEMIDGLGTAKDIGGNVGIISGLLIDLTSAWFVLLVGGLLHFCFYFLLFLAATGRITPSYWQMCGIIMVGTNGATWFNTAVLVTCMRNFPSDRGVVVGLLKGFIGLSGAIFTQVYTAVYAPYTGPFLLLCAIVPPLVAMLSMIVIRPVEAPRRKDESDKSKFSFLYIVGVALAFYLMAVILIQDSFMISKTMSRLFMTVMLIILFLPILIPLSAGTQYKGYSALPTEAAIINSPGPDRVVPKQLFSERKSQHKGTASIDVPPRTTDRFLDASKPRSLDTPSKTTVKLGHDHNLLQATSTQDYWLLFFAMGCGTGSGLTAINNLAQMAESLGSRSIGAFVALVSVWNFLGRMGSGYISEYYMKQYATPRPVFLFCVQAVMACAHLLFASSVPTMLYLASILVGLAHGAHWTLMVATSSELFGLKNFGALYNTLSISATVGSYLLSVKLAGYIYDQQVASLQAAAVAAGQVLTGPQKCVGPQCFRSTFLVMACVCGLGCLALTRLISRTRKVYRDMYKVQQAKDILAKGNSSEHSPLLSPNESQEADAPIDSPVLKSSGLSDAQRHRHAVPSRPDSE</sequence>
<keyword evidence="3 6" id="KW-1133">Transmembrane helix</keyword>
<feature type="transmembrane region" description="Helical" evidence="6">
    <location>
        <begin position="53"/>
        <end position="72"/>
    </location>
</feature>
<keyword evidence="4 6" id="KW-0472">Membrane</keyword>
<feature type="transmembrane region" description="Helical" evidence="6">
    <location>
        <begin position="107"/>
        <end position="130"/>
    </location>
</feature>
<comment type="caution">
    <text evidence="9">The sequence shown here is derived from an EMBL/GenBank/DDBJ whole genome shotgun (WGS) entry which is preliminary data.</text>
</comment>
<feature type="transmembrane region" description="Helical" evidence="6">
    <location>
        <begin position="377"/>
        <end position="395"/>
    </location>
</feature>
<feature type="transmembrane region" description="Helical" evidence="6">
    <location>
        <begin position="440"/>
        <end position="462"/>
    </location>
</feature>
<dbReference type="Pfam" id="PF06813">
    <property type="entry name" value="Nodulin-like"/>
    <property type="match status" value="1"/>
</dbReference>
<dbReference type="PANTHER" id="PTHR21576">
    <property type="entry name" value="UNCHARACTERIZED NODULIN-LIKE PROTEIN"/>
    <property type="match status" value="1"/>
</dbReference>
<evidence type="ECO:0000313" key="9">
    <source>
        <dbReference type="EMBL" id="KAG0590188.1"/>
    </source>
</evidence>
<evidence type="ECO:0000256" key="4">
    <source>
        <dbReference type="ARBA" id="ARBA00023136"/>
    </source>
</evidence>
<feature type="transmembrane region" description="Helical" evidence="6">
    <location>
        <begin position="349"/>
        <end position="371"/>
    </location>
</feature>
<feature type="domain" description="NFD4 C-terminal" evidence="8">
    <location>
        <begin position="348"/>
        <end position="558"/>
    </location>
</feature>
<protein>
    <recommendedName>
        <fullName evidence="11">Nodulin-like domain-containing protein</fullName>
    </recommendedName>
</protein>
<dbReference type="CDD" id="cd17354">
    <property type="entry name" value="MFS_Mch1p_like"/>
    <property type="match status" value="1"/>
</dbReference>
<gene>
    <name evidence="9" type="ORF">KC19_1G079400</name>
</gene>
<evidence type="ECO:0008006" key="11">
    <source>
        <dbReference type="Google" id="ProtNLM"/>
    </source>
</evidence>
<dbReference type="Gene3D" id="1.20.1250.20">
    <property type="entry name" value="MFS general substrate transporter like domains"/>
    <property type="match status" value="2"/>
</dbReference>
<name>A0A8T0J5J6_CERPU</name>
<feature type="transmembrane region" description="Helical" evidence="6">
    <location>
        <begin position="533"/>
        <end position="551"/>
    </location>
</feature>
<evidence type="ECO:0000313" key="10">
    <source>
        <dbReference type="Proteomes" id="UP000822688"/>
    </source>
</evidence>
<evidence type="ECO:0000256" key="6">
    <source>
        <dbReference type="SAM" id="Phobius"/>
    </source>
</evidence>
<comment type="subcellular location">
    <subcellularLocation>
        <location evidence="1">Membrane</location>
        <topology evidence="1">Multi-pass membrane protein</topology>
    </subcellularLocation>
</comment>